<evidence type="ECO:0000256" key="2">
    <source>
        <dbReference type="ARBA" id="ARBA00004496"/>
    </source>
</evidence>
<dbReference type="KEGG" id="blq:L21SP5_01300"/>
<keyword evidence="4" id="KW-0597">Phosphoprotein</keyword>
<dbReference type="RefSeq" id="WP_057952462.1">
    <property type="nucleotide sequence ID" value="NZ_CP013118.1"/>
</dbReference>
<dbReference type="NCBIfam" id="TIGR01608">
    <property type="entry name" value="citD"/>
    <property type="match status" value="1"/>
</dbReference>
<sequence length="405" mass="45247">MSEGYAGNKGPKIKSDCHVTLKQQPSGGINIQLKSKVEKLYGDQIKKVATATLNKLGIEHCEVLIEDSGALDWVIAARIEAAVKQFSDTSETYIPDLKPYNQYETSKERDRLSRLYLPGNNPKMMLNAGIHKPHGIILDLEDAVAPAKKHEARFVVRNALCSANFYGAERMVRINQGEMGIEDLQYIVPHNVHLILIPKVEDPEYICRLDKEVQRLEARHQIEKPVFYMPIIESALGVEKAYEIATACRNIVALAIGLEDYTADIGVKRTSTAEESLYARMRLVNAAKAAGIQPIDSVFSDVGDMEGLFENVRKSKQLGFEGMGCIHPRQIKVIHDGFAPEAKELEKSMKIVDAAIKAEEQGLGVVSLGTKMIDPPVVKRHKKQIDRAVRMGLIDKNWQETYNQE</sequence>
<dbReference type="NCBIfam" id="NF009726">
    <property type="entry name" value="PRK13253.1"/>
    <property type="match status" value="1"/>
</dbReference>
<dbReference type="GO" id="GO:0006107">
    <property type="term" value="P:oxaloacetate metabolic process"/>
    <property type="evidence" value="ECO:0007669"/>
    <property type="project" value="TreeGrafter"/>
</dbReference>
<dbReference type="Pfam" id="PF06857">
    <property type="entry name" value="ACP"/>
    <property type="match status" value="1"/>
</dbReference>
<dbReference type="Pfam" id="PF03328">
    <property type="entry name" value="HpcH_HpaI"/>
    <property type="match status" value="1"/>
</dbReference>
<evidence type="ECO:0000256" key="3">
    <source>
        <dbReference type="ARBA" id="ARBA00022490"/>
    </source>
</evidence>
<keyword evidence="8" id="KW-0456">Lyase</keyword>
<protein>
    <submittedName>
        <fullName evidence="8">Citrate lyase subunit beta</fullName>
        <ecNumber evidence="8">4.1.3.6</ecNumber>
    </submittedName>
</protein>
<comment type="cofactor">
    <cofactor evidence="1">
        <name>Mg(2+)</name>
        <dbReference type="ChEBI" id="CHEBI:18420"/>
    </cofactor>
</comment>
<dbReference type="PANTHER" id="PTHR32308:SF0">
    <property type="entry name" value="HPCH_HPAI ALDOLASE_CITRATE LYASE DOMAIN-CONTAINING PROTEIN"/>
    <property type="match status" value="1"/>
</dbReference>
<dbReference type="PANTHER" id="PTHR32308">
    <property type="entry name" value="LYASE BETA SUBUNIT, PUTATIVE (AFU_ORTHOLOGUE AFUA_4G13030)-RELATED"/>
    <property type="match status" value="1"/>
</dbReference>
<evidence type="ECO:0000259" key="7">
    <source>
        <dbReference type="Pfam" id="PF03328"/>
    </source>
</evidence>
<name>A0A0S2HY21_9BACT</name>
<dbReference type="SUPFAM" id="SSF51621">
    <property type="entry name" value="Phosphoenolpyruvate/pyruvate domain"/>
    <property type="match status" value="1"/>
</dbReference>
<keyword evidence="9" id="KW-1185">Reference proteome</keyword>
<evidence type="ECO:0000256" key="1">
    <source>
        <dbReference type="ARBA" id="ARBA00001946"/>
    </source>
</evidence>
<evidence type="ECO:0000313" key="8">
    <source>
        <dbReference type="EMBL" id="ALO14954.1"/>
    </source>
</evidence>
<keyword evidence="6" id="KW-0460">Magnesium</keyword>
<dbReference type="EC" id="4.1.3.6" evidence="8"/>
<dbReference type="InterPro" id="IPR015813">
    <property type="entry name" value="Pyrv/PenolPyrv_kinase-like_dom"/>
</dbReference>
<dbReference type="EMBL" id="CP013118">
    <property type="protein sequence ID" value="ALO14954.1"/>
    <property type="molecule type" value="Genomic_DNA"/>
</dbReference>
<evidence type="ECO:0000256" key="6">
    <source>
        <dbReference type="ARBA" id="ARBA00022842"/>
    </source>
</evidence>
<feature type="domain" description="HpcH/HpaI aldolase/citrate lyase" evidence="7">
    <location>
        <begin position="114"/>
        <end position="328"/>
    </location>
</feature>
<keyword evidence="3" id="KW-0963">Cytoplasm</keyword>
<dbReference type="InterPro" id="IPR006495">
    <property type="entry name" value="CitD"/>
</dbReference>
<keyword evidence="5" id="KW-0479">Metal-binding</keyword>
<dbReference type="Gene3D" id="3.20.20.60">
    <property type="entry name" value="Phosphoenolpyruvate-binding domains"/>
    <property type="match status" value="1"/>
</dbReference>
<evidence type="ECO:0000256" key="5">
    <source>
        <dbReference type="ARBA" id="ARBA00022723"/>
    </source>
</evidence>
<dbReference type="STRING" id="1307839.L21SP5_01300"/>
<reference evidence="8 9" key="1">
    <citation type="submission" date="2015-11" db="EMBL/GenBank/DDBJ databases">
        <title>Description and complete genome sequence of a novel strain predominating in hypersaline microbial mats and representing a new family of the Bacteriodetes phylum.</title>
        <authorList>
            <person name="Spring S."/>
            <person name="Bunk B."/>
            <person name="Sproer C."/>
            <person name="Klenk H.-P."/>
        </authorList>
    </citation>
    <scope>NUCLEOTIDE SEQUENCE [LARGE SCALE GENOMIC DNA]</scope>
    <source>
        <strain evidence="8 9">L21-Spi-D4</strain>
    </source>
</reference>
<dbReference type="GO" id="GO:0000287">
    <property type="term" value="F:magnesium ion binding"/>
    <property type="evidence" value="ECO:0007669"/>
    <property type="project" value="TreeGrafter"/>
</dbReference>
<evidence type="ECO:0000313" key="9">
    <source>
        <dbReference type="Proteomes" id="UP000064893"/>
    </source>
</evidence>
<dbReference type="InterPro" id="IPR023439">
    <property type="entry name" value="Mal_deCO2ase/Cit_lyase_ACP"/>
</dbReference>
<proteinExistence type="predicted"/>
<dbReference type="InterPro" id="IPR005000">
    <property type="entry name" value="Aldolase/citrate-lyase_domain"/>
</dbReference>
<dbReference type="Proteomes" id="UP000064893">
    <property type="component" value="Chromosome"/>
</dbReference>
<dbReference type="GO" id="GO:0005737">
    <property type="term" value="C:cytoplasm"/>
    <property type="evidence" value="ECO:0007669"/>
    <property type="project" value="UniProtKB-SubCell"/>
</dbReference>
<dbReference type="GO" id="GO:0008815">
    <property type="term" value="F:citrate (pro-3S)-lyase activity"/>
    <property type="evidence" value="ECO:0007669"/>
    <property type="project" value="UniProtKB-EC"/>
</dbReference>
<dbReference type="OrthoDB" id="9786940at2"/>
<dbReference type="InterPro" id="IPR040442">
    <property type="entry name" value="Pyrv_kinase-like_dom_sf"/>
</dbReference>
<gene>
    <name evidence="8" type="primary">citE_1</name>
    <name evidence="8" type="ORF">L21SP5_01300</name>
</gene>
<organism evidence="8 9">
    <name type="scientific">Salinivirga cyanobacteriivorans</name>
    <dbReference type="NCBI Taxonomy" id="1307839"/>
    <lineage>
        <taxon>Bacteria</taxon>
        <taxon>Pseudomonadati</taxon>
        <taxon>Bacteroidota</taxon>
        <taxon>Bacteroidia</taxon>
        <taxon>Bacteroidales</taxon>
        <taxon>Salinivirgaceae</taxon>
        <taxon>Salinivirga</taxon>
    </lineage>
</organism>
<accession>A0A0S2HY21</accession>
<dbReference type="AlphaFoldDB" id="A0A0S2HY21"/>
<comment type="subcellular location">
    <subcellularLocation>
        <location evidence="2">Cytoplasm</location>
    </subcellularLocation>
</comment>
<evidence type="ECO:0000256" key="4">
    <source>
        <dbReference type="ARBA" id="ARBA00022553"/>
    </source>
</evidence>